<evidence type="ECO:0000256" key="1">
    <source>
        <dbReference type="SAM" id="Phobius"/>
    </source>
</evidence>
<accession>A0A4U3KUF1</accession>
<dbReference type="OrthoDB" id="1492927at2"/>
<evidence type="ECO:0000313" key="3">
    <source>
        <dbReference type="Proteomes" id="UP000305848"/>
    </source>
</evidence>
<dbReference type="RefSeq" id="WP_137263587.1">
    <property type="nucleotide sequence ID" value="NZ_SZQL01000021.1"/>
</dbReference>
<evidence type="ECO:0000313" key="2">
    <source>
        <dbReference type="EMBL" id="TKK65389.1"/>
    </source>
</evidence>
<name>A0A4U3KUF1_9BACT</name>
<comment type="caution">
    <text evidence="2">The sequence shown here is derived from an EMBL/GenBank/DDBJ whole genome shotgun (WGS) entry which is preliminary data.</text>
</comment>
<organism evidence="2 3">
    <name type="scientific">Ilyomonas limi</name>
    <dbReference type="NCBI Taxonomy" id="2575867"/>
    <lineage>
        <taxon>Bacteria</taxon>
        <taxon>Pseudomonadati</taxon>
        <taxon>Bacteroidota</taxon>
        <taxon>Chitinophagia</taxon>
        <taxon>Chitinophagales</taxon>
        <taxon>Chitinophagaceae</taxon>
        <taxon>Ilyomonas</taxon>
    </lineage>
</organism>
<feature type="transmembrane region" description="Helical" evidence="1">
    <location>
        <begin position="187"/>
        <end position="208"/>
    </location>
</feature>
<feature type="transmembrane region" description="Helical" evidence="1">
    <location>
        <begin position="103"/>
        <end position="121"/>
    </location>
</feature>
<feature type="transmembrane region" description="Helical" evidence="1">
    <location>
        <begin position="7"/>
        <end position="29"/>
    </location>
</feature>
<sequence length="222" mass="24703">MMKNAGRYAIASGIIGIVAYAFLIVYLSIRNQDAQNGLVPVRIHDFCVILQFLFLIPLVVVLFKLIKQHSPNTSQALLYVGIVSICFTVLFLLLNFPKILADVLYMFPQGVFGAWMIIACFRTGSLIPQWLRWFGIIVGVGLVLVGTFPMGYAIFVDNIILHIPAVSDEVVAKIPTDTPANVFLHQLIWIGTIMGVLTLPIWTILIGARLLRTKTFLFSTAH</sequence>
<dbReference type="Proteomes" id="UP000305848">
    <property type="component" value="Unassembled WGS sequence"/>
</dbReference>
<feature type="transmembrane region" description="Helical" evidence="1">
    <location>
        <begin position="41"/>
        <end position="65"/>
    </location>
</feature>
<feature type="transmembrane region" description="Helical" evidence="1">
    <location>
        <begin position="133"/>
        <end position="155"/>
    </location>
</feature>
<keyword evidence="1" id="KW-0472">Membrane</keyword>
<dbReference type="EMBL" id="SZQL01000021">
    <property type="protein sequence ID" value="TKK65389.1"/>
    <property type="molecule type" value="Genomic_DNA"/>
</dbReference>
<gene>
    <name evidence="2" type="ORF">FC093_19970</name>
</gene>
<keyword evidence="1" id="KW-1133">Transmembrane helix</keyword>
<dbReference type="AlphaFoldDB" id="A0A4U3KUF1"/>
<keyword evidence="1" id="KW-0812">Transmembrane</keyword>
<protein>
    <submittedName>
        <fullName evidence="2">Uncharacterized protein</fullName>
    </submittedName>
</protein>
<proteinExistence type="predicted"/>
<keyword evidence="3" id="KW-1185">Reference proteome</keyword>
<feature type="transmembrane region" description="Helical" evidence="1">
    <location>
        <begin position="77"/>
        <end position="97"/>
    </location>
</feature>
<reference evidence="2 3" key="1">
    <citation type="submission" date="2019-05" db="EMBL/GenBank/DDBJ databases">
        <title>Panacibacter sp. strain 17mud1-8 Genome sequencing and assembly.</title>
        <authorList>
            <person name="Chhetri G."/>
        </authorList>
    </citation>
    <scope>NUCLEOTIDE SEQUENCE [LARGE SCALE GENOMIC DNA]</scope>
    <source>
        <strain evidence="2 3">17mud1-8</strain>
    </source>
</reference>